<evidence type="ECO:0000256" key="2">
    <source>
        <dbReference type="ARBA" id="ARBA00022898"/>
    </source>
</evidence>
<dbReference type="Pfam" id="PF00155">
    <property type="entry name" value="Aminotran_1_2"/>
    <property type="match status" value="1"/>
</dbReference>
<dbReference type="InterPro" id="IPR004839">
    <property type="entry name" value="Aminotransferase_I/II_large"/>
</dbReference>
<keyword evidence="2" id="KW-0663">Pyridoxal phosphate</keyword>
<evidence type="ECO:0000313" key="6">
    <source>
        <dbReference type="Proteomes" id="UP001454036"/>
    </source>
</evidence>
<accession>A0AAV3NXW0</accession>
<feature type="domain" description="Aminotransferase class I/classII large" evidence="4">
    <location>
        <begin position="142"/>
        <end position="521"/>
    </location>
</feature>
<feature type="region of interest" description="Disordered" evidence="3">
    <location>
        <begin position="1"/>
        <end position="32"/>
    </location>
</feature>
<gene>
    <name evidence="5" type="ORF">LIER_03648</name>
</gene>
<dbReference type="CDD" id="cd00609">
    <property type="entry name" value="AAT_like"/>
    <property type="match status" value="1"/>
</dbReference>
<dbReference type="SUPFAM" id="SSF53383">
    <property type="entry name" value="PLP-dependent transferases"/>
    <property type="match status" value="1"/>
</dbReference>
<comment type="caution">
    <text evidence="5">The sequence shown here is derived from an EMBL/GenBank/DDBJ whole genome shotgun (WGS) entry which is preliminary data.</text>
</comment>
<dbReference type="InterPro" id="IPR004838">
    <property type="entry name" value="NHTrfase_class1_PyrdxlP-BS"/>
</dbReference>
<evidence type="ECO:0000313" key="5">
    <source>
        <dbReference type="EMBL" id="GAA0142835.1"/>
    </source>
</evidence>
<proteinExistence type="inferred from homology"/>
<dbReference type="GO" id="GO:0016847">
    <property type="term" value="F:1-aminocyclopropane-1-carboxylate synthase activity"/>
    <property type="evidence" value="ECO:0007669"/>
    <property type="project" value="UniProtKB-ARBA"/>
</dbReference>
<name>A0AAV3NXW0_LITER</name>
<dbReference type="Gene3D" id="3.90.1150.10">
    <property type="entry name" value="Aspartate Aminotransferase, domain 1"/>
    <property type="match status" value="1"/>
</dbReference>
<feature type="region of interest" description="Disordered" evidence="3">
    <location>
        <begin position="71"/>
        <end position="91"/>
    </location>
</feature>
<dbReference type="PANTHER" id="PTHR43795:SF46">
    <property type="entry name" value="AMINOTRANSFERASE ACS12-RELATED"/>
    <property type="match status" value="1"/>
</dbReference>
<dbReference type="GO" id="GO:0030170">
    <property type="term" value="F:pyridoxal phosphate binding"/>
    <property type="evidence" value="ECO:0007669"/>
    <property type="project" value="InterPro"/>
</dbReference>
<dbReference type="InterPro" id="IPR015421">
    <property type="entry name" value="PyrdxlP-dep_Trfase_major"/>
</dbReference>
<comment type="similarity">
    <text evidence="1">Belongs to the class-I pyridoxal-phosphate-dependent aminotransferase family.</text>
</comment>
<organism evidence="5 6">
    <name type="scientific">Lithospermum erythrorhizon</name>
    <name type="common">Purple gromwell</name>
    <name type="synonym">Lithospermum officinale var. erythrorhizon</name>
    <dbReference type="NCBI Taxonomy" id="34254"/>
    <lineage>
        <taxon>Eukaryota</taxon>
        <taxon>Viridiplantae</taxon>
        <taxon>Streptophyta</taxon>
        <taxon>Embryophyta</taxon>
        <taxon>Tracheophyta</taxon>
        <taxon>Spermatophyta</taxon>
        <taxon>Magnoliopsida</taxon>
        <taxon>eudicotyledons</taxon>
        <taxon>Gunneridae</taxon>
        <taxon>Pentapetalae</taxon>
        <taxon>asterids</taxon>
        <taxon>lamiids</taxon>
        <taxon>Boraginales</taxon>
        <taxon>Boraginaceae</taxon>
        <taxon>Boraginoideae</taxon>
        <taxon>Lithospermeae</taxon>
        <taxon>Lithospermum</taxon>
    </lineage>
</organism>
<evidence type="ECO:0000256" key="3">
    <source>
        <dbReference type="SAM" id="MobiDB-lite"/>
    </source>
</evidence>
<protein>
    <submittedName>
        <fullName evidence="5">Transaminase</fullName>
    </submittedName>
</protein>
<dbReference type="EMBL" id="BAABME010000446">
    <property type="protein sequence ID" value="GAA0142835.1"/>
    <property type="molecule type" value="Genomic_DNA"/>
</dbReference>
<dbReference type="InterPro" id="IPR050478">
    <property type="entry name" value="Ethylene_sulfur-biosynth"/>
</dbReference>
<reference evidence="5 6" key="1">
    <citation type="submission" date="2024-01" db="EMBL/GenBank/DDBJ databases">
        <title>The complete chloroplast genome sequence of Lithospermum erythrorhizon: insights into the phylogenetic relationship among Boraginaceae species and the maternal lineages of purple gromwells.</title>
        <authorList>
            <person name="Okada T."/>
            <person name="Watanabe K."/>
        </authorList>
    </citation>
    <scope>NUCLEOTIDE SEQUENCE [LARGE SCALE GENOMIC DNA]</scope>
</reference>
<keyword evidence="6" id="KW-1185">Reference proteome</keyword>
<dbReference type="GO" id="GO:0004069">
    <property type="term" value="F:L-aspartate:2-oxoglutarate aminotransferase activity"/>
    <property type="evidence" value="ECO:0007669"/>
    <property type="project" value="TreeGrafter"/>
</dbReference>
<feature type="compositionally biased region" description="Low complexity" evidence="3">
    <location>
        <begin position="78"/>
        <end position="91"/>
    </location>
</feature>
<sequence length="537" mass="59536">MSQNRPPKKPLPQPEDHPTTTTSTASSGGGGTGMRLIVPLQGIVQGRGGLILGSLIPCALFYFLQFYPKRRRPPSPNPTTTSSSSDLARSASRLNLSTRGSIHVSARGNTIAKPEDSTYYIGLSKVRGDEYDSLENPDGFIQLGLAENRLSLDLIGKWISENLNDSMFGEGNDGLNINGMATYQPFDGLKELKEAIAGFMSRVMGKTQLFDPNQMVLTSGATSALEILCFCLADQGNGLLVPTPYYPGFDRDMRWRTGVELVPVHCRSSDNFMLSVPALDQAYNQARKRGQKIRGVLISNPSNPVGNMLSKDTLYSLVDFAREKNIHIICDEVFAGSTYGNEEFVSMAEVLDSEDFDKDRVHIIYGLSKDLSLPGFRVGVIYSFNENVLAASRKLTRFSSISVPTQRLLIPMIKDERFTQEYISVNRERIRKTHALFVEGLEKMGIECAESKAGLYCWVNMSRLISPYNEKGELELFEKLLDIGKINATPGSACHCIEPGWFRCCFTTLTEADIPVVMERIRKVVDTCNPFCSKHLA</sequence>
<dbReference type="InterPro" id="IPR015424">
    <property type="entry name" value="PyrdxlP-dep_Trfase"/>
</dbReference>
<dbReference type="PANTHER" id="PTHR43795">
    <property type="entry name" value="BIFUNCTIONAL ASPARTATE AMINOTRANSFERASE AND GLUTAMATE/ASPARTATE-PREPHENATE AMINOTRANSFERASE-RELATED"/>
    <property type="match status" value="1"/>
</dbReference>
<dbReference type="PROSITE" id="PS00105">
    <property type="entry name" value="AA_TRANSFER_CLASS_1"/>
    <property type="match status" value="1"/>
</dbReference>
<dbReference type="InterPro" id="IPR015422">
    <property type="entry name" value="PyrdxlP-dep_Trfase_small"/>
</dbReference>
<dbReference type="Proteomes" id="UP001454036">
    <property type="component" value="Unassembled WGS sequence"/>
</dbReference>
<evidence type="ECO:0000256" key="1">
    <source>
        <dbReference type="ARBA" id="ARBA00007441"/>
    </source>
</evidence>
<evidence type="ECO:0000259" key="4">
    <source>
        <dbReference type="Pfam" id="PF00155"/>
    </source>
</evidence>
<dbReference type="AlphaFoldDB" id="A0AAV3NXW0"/>
<dbReference type="GO" id="GO:0008793">
    <property type="term" value="F:aromatic-amino-acid transaminase activity"/>
    <property type="evidence" value="ECO:0007669"/>
    <property type="project" value="TreeGrafter"/>
</dbReference>
<dbReference type="PRINTS" id="PR00753">
    <property type="entry name" value="ACCSYNTHASE"/>
</dbReference>
<dbReference type="Gene3D" id="3.40.640.10">
    <property type="entry name" value="Type I PLP-dependent aspartate aminotransferase-like (Major domain)"/>
    <property type="match status" value="1"/>
</dbReference>